<gene>
    <name evidence="1" type="ORF">V466_26075</name>
</gene>
<dbReference type="AlphaFoldDB" id="A0A059KW68"/>
<dbReference type="SUPFAM" id="SSF52266">
    <property type="entry name" value="SGNH hydrolase"/>
    <property type="match status" value="1"/>
</dbReference>
<protein>
    <recommendedName>
        <fullName evidence="3">AlgX/AlgJ SGNH hydrolase-like domain-containing protein</fullName>
    </recommendedName>
</protein>
<name>A0A059KW68_9PSED</name>
<dbReference type="Proteomes" id="UP000026739">
    <property type="component" value="Unassembled WGS sequence"/>
</dbReference>
<evidence type="ECO:0008006" key="3">
    <source>
        <dbReference type="Google" id="ProtNLM"/>
    </source>
</evidence>
<sequence>MSISGREIGNQMLVHNVALFSQYPTPADVTTGYVGTSRSKVLHPNEFGIPGAVVGAGNTYNEITYGLLLQAEILRLKFPELKRVYIETSLLLRRPGRLIVEADHLKYLPLLRSMETLCPDDGSVPGCQAVFEAVHKVKSSHISSWKPEVLGVRNQLRFTELLVSRDKSIPVLADPLLKKLDVNGEKKAPFRRLTDKSDMLPDVTNEHVKVQRLREISSNAPWDGLFDLIALWGKKNNIQIVFFQPPVRSDLYGFQVQYGLQKHVDDLIRVSSKYNVPFIDLDKPELGYMNDWTLFSDEDHLETCIGTGLLILALEKGYESFSSEHQLLPVVEQHMLQKDNTRLETCGK</sequence>
<organism evidence="1 2">
    <name type="scientific">Pseudomonas mandelii PD30</name>
    <dbReference type="NCBI Taxonomy" id="1419583"/>
    <lineage>
        <taxon>Bacteria</taxon>
        <taxon>Pseudomonadati</taxon>
        <taxon>Pseudomonadota</taxon>
        <taxon>Gammaproteobacteria</taxon>
        <taxon>Pseudomonadales</taxon>
        <taxon>Pseudomonadaceae</taxon>
        <taxon>Pseudomonas</taxon>
    </lineage>
</organism>
<accession>A0A059KW68</accession>
<evidence type="ECO:0000313" key="2">
    <source>
        <dbReference type="Proteomes" id="UP000026739"/>
    </source>
</evidence>
<dbReference type="EMBL" id="AZQQ01000101">
    <property type="protein sequence ID" value="KDD66085.1"/>
    <property type="molecule type" value="Genomic_DNA"/>
</dbReference>
<reference evidence="1 2" key="1">
    <citation type="submission" date="2013-12" db="EMBL/GenBank/DDBJ databases">
        <authorList>
            <person name="Formusa P.A."/>
            <person name="Habash M."/>
            <person name="Lee H."/>
            <person name="Trevors J.T."/>
        </authorList>
    </citation>
    <scope>NUCLEOTIDE SEQUENCE [LARGE SCALE GENOMIC DNA]</scope>
    <source>
        <strain evidence="1 2">PD30</strain>
    </source>
</reference>
<comment type="caution">
    <text evidence="1">The sequence shown here is derived from an EMBL/GenBank/DDBJ whole genome shotgun (WGS) entry which is preliminary data.</text>
</comment>
<evidence type="ECO:0000313" key="1">
    <source>
        <dbReference type="EMBL" id="KDD66085.1"/>
    </source>
</evidence>
<proteinExistence type="predicted"/>